<feature type="transmembrane region" description="Helical" evidence="1">
    <location>
        <begin position="363"/>
        <end position="385"/>
    </location>
</feature>
<keyword evidence="1" id="KW-0472">Membrane</keyword>
<feature type="transmembrane region" description="Helical" evidence="1">
    <location>
        <begin position="193"/>
        <end position="219"/>
    </location>
</feature>
<reference evidence="2" key="1">
    <citation type="submission" date="2020-07" db="EMBL/GenBank/DDBJ databases">
        <authorList>
            <person name="Pothier F. J."/>
        </authorList>
    </citation>
    <scope>NUCLEOTIDE SEQUENCE</scope>
    <source>
        <strain evidence="2">CFBP 8129</strain>
    </source>
</reference>
<protein>
    <recommendedName>
        <fullName evidence="3">PepSY domain-containing protein</fullName>
    </recommendedName>
</protein>
<organism evidence="2">
    <name type="scientific">Xanthomonas hortorum pv. gardneri</name>
    <dbReference type="NCBI Taxonomy" id="2754056"/>
    <lineage>
        <taxon>Bacteria</taxon>
        <taxon>Pseudomonadati</taxon>
        <taxon>Pseudomonadota</taxon>
        <taxon>Gammaproteobacteria</taxon>
        <taxon>Lysobacterales</taxon>
        <taxon>Lysobacteraceae</taxon>
        <taxon>Xanthomonas</taxon>
    </lineage>
</organism>
<name>A0A6V7BUE1_9XANT</name>
<feature type="transmembrane region" description="Helical" evidence="1">
    <location>
        <begin position="466"/>
        <end position="484"/>
    </location>
</feature>
<sequence length="547" mass="59386">MVRGDGRMKEGFRQSMAWLHTWCGLTCGWLLCAIFLTGTLSVFRDPITRWMQATPALPSASTHAALPEQALVPRALAQLRQLAPQARLWRITLPAHPGEALTLFWRTPDGQGQASLDPGSGEVLPSPWGRQTEGGRHFMSFHYTLHGGIPGYWLVGWVSMCGLIALVSGVIVHKRIFLDFFTFRPGKGQRSWLDAHNATAVLTLPFLLMIVYTGLAYFYTSYMPAPLQAVYGSDEDAYTRYADDLSPASPVTGADATALNSVPAYLPELVQRAAVLNGAPAQTLVIERPDQPGSKLRVIAHMADTGSSRRLLNPPGSVVFDANSGAVLEQHADASRTDVRAQDVEEVIKTLHVAGFGGWISKWLYFICGLAGTLMMATGTLLFSIKRRRRSEQEFGAATAGIYRVVEALNVAALAGTALASIAYFYANRLVPAAQAERSQTEIHAFLWVWMATLLHALLRPPARAWVEQLAVTALLCLGLPLLNALTTGQHVGVYLAAGDLQRAGVELVSLAFAVAFAYASYRAHRSAMRPAPVRAKRGATAARDAL</sequence>
<dbReference type="InterPro" id="IPR005625">
    <property type="entry name" value="PepSY-ass_TM"/>
</dbReference>
<dbReference type="AlphaFoldDB" id="A0A6V7BUE1"/>
<evidence type="ECO:0000256" key="1">
    <source>
        <dbReference type="SAM" id="Phobius"/>
    </source>
</evidence>
<evidence type="ECO:0000313" key="2">
    <source>
        <dbReference type="EMBL" id="CAD0305475.1"/>
    </source>
</evidence>
<feature type="transmembrane region" description="Helical" evidence="1">
    <location>
        <begin position="504"/>
        <end position="522"/>
    </location>
</feature>
<feature type="transmembrane region" description="Helical" evidence="1">
    <location>
        <begin position="21"/>
        <end position="43"/>
    </location>
</feature>
<evidence type="ECO:0008006" key="3">
    <source>
        <dbReference type="Google" id="ProtNLM"/>
    </source>
</evidence>
<feature type="transmembrane region" description="Helical" evidence="1">
    <location>
        <begin position="151"/>
        <end position="172"/>
    </location>
</feature>
<accession>A0A6V7BUE1</accession>
<proteinExistence type="predicted"/>
<gene>
    <name evidence="2" type="ORF">CFBP8129_06420</name>
</gene>
<keyword evidence="1" id="KW-1133">Transmembrane helix</keyword>
<keyword evidence="1" id="KW-0812">Transmembrane</keyword>
<dbReference type="EMBL" id="LR828253">
    <property type="protein sequence ID" value="CAD0305475.1"/>
    <property type="molecule type" value="Genomic_DNA"/>
</dbReference>
<dbReference type="PANTHER" id="PTHR34219">
    <property type="entry name" value="IRON-REGULATED INNER MEMBRANE PROTEIN-RELATED"/>
    <property type="match status" value="1"/>
</dbReference>
<dbReference type="EMBL" id="LR828253">
    <property type="protein sequence ID" value="CAD0305471.1"/>
    <property type="molecule type" value="Genomic_DNA"/>
</dbReference>
<feature type="transmembrane region" description="Helical" evidence="1">
    <location>
        <begin position="443"/>
        <end position="459"/>
    </location>
</feature>
<dbReference type="PANTHER" id="PTHR34219:SF4">
    <property type="entry name" value="PEPSY DOMAIN-CONTAINING PROTEIN"/>
    <property type="match status" value="1"/>
</dbReference>
<dbReference type="Pfam" id="PF03929">
    <property type="entry name" value="PepSY_TM"/>
    <property type="match status" value="1"/>
</dbReference>
<feature type="transmembrane region" description="Helical" evidence="1">
    <location>
        <begin position="405"/>
        <end position="427"/>
    </location>
</feature>